<name>A0A8H3PH53_9LECA</name>
<organism evidence="7 8">
    <name type="scientific">Imshaugia aleurites</name>
    <dbReference type="NCBI Taxonomy" id="172621"/>
    <lineage>
        <taxon>Eukaryota</taxon>
        <taxon>Fungi</taxon>
        <taxon>Dikarya</taxon>
        <taxon>Ascomycota</taxon>
        <taxon>Pezizomycotina</taxon>
        <taxon>Lecanoromycetes</taxon>
        <taxon>OSLEUM clade</taxon>
        <taxon>Lecanoromycetidae</taxon>
        <taxon>Lecanorales</taxon>
        <taxon>Lecanorineae</taxon>
        <taxon>Parmeliaceae</taxon>
        <taxon>Imshaugia</taxon>
    </lineage>
</organism>
<proteinExistence type="predicted"/>
<evidence type="ECO:0000259" key="6">
    <source>
        <dbReference type="PROSITE" id="PS50850"/>
    </source>
</evidence>
<dbReference type="Pfam" id="PF07690">
    <property type="entry name" value="MFS_1"/>
    <property type="match status" value="1"/>
</dbReference>
<evidence type="ECO:0000313" key="8">
    <source>
        <dbReference type="Proteomes" id="UP000664534"/>
    </source>
</evidence>
<evidence type="ECO:0000256" key="4">
    <source>
        <dbReference type="ARBA" id="ARBA00023136"/>
    </source>
</evidence>
<feature type="transmembrane region" description="Helical" evidence="5">
    <location>
        <begin position="302"/>
        <end position="321"/>
    </location>
</feature>
<gene>
    <name evidence="7" type="ORF">IMSHALPRED_002077</name>
</gene>
<evidence type="ECO:0000256" key="2">
    <source>
        <dbReference type="ARBA" id="ARBA00022692"/>
    </source>
</evidence>
<sequence length="397" mass="42513">MVLVISPTLVPREKHGKYMAVVPSVFAIASVLGPILGGAITTHSTWRWVFLLNAPGGAIAISLVTIFLPSSGDLKLAARLSSKFSKASFHRIDILGVLLLLAASVLLVFALEEGGARYSWRSPAIVSTIVLAGVIWITFFCWEYYVDKLESAQEPIFPLRLLKDRVLVGLLSTGFLLGFPFVTIVVNIPQRAQAADGLSPVRAGLALLPLLLCSAFSSAFPGILTMKLKIHHMYILMAGAILQLIGVGLSSALPTTTDKIAVQQYGYEALMGVGFGLQMSTLTIFAPLIVKEADLAVTMGAITQIRILGGTIGLAICSTILNDHVRSRLKSLITPSELVDISNSFSAIEALTPVQQAAVRTAFAEGYNKQMQVMIAFSGAGFLACLLLWERKARSVG</sequence>
<evidence type="ECO:0000256" key="1">
    <source>
        <dbReference type="ARBA" id="ARBA00004141"/>
    </source>
</evidence>
<feature type="transmembrane region" description="Helical" evidence="5">
    <location>
        <begin position="166"/>
        <end position="186"/>
    </location>
</feature>
<dbReference type="EMBL" id="CAJPDT010000133">
    <property type="protein sequence ID" value="CAF9940563.1"/>
    <property type="molecule type" value="Genomic_DNA"/>
</dbReference>
<dbReference type="AlphaFoldDB" id="A0A8H3PH53"/>
<evidence type="ECO:0000256" key="5">
    <source>
        <dbReference type="SAM" id="Phobius"/>
    </source>
</evidence>
<dbReference type="GO" id="GO:0022857">
    <property type="term" value="F:transmembrane transporter activity"/>
    <property type="evidence" value="ECO:0007669"/>
    <property type="project" value="InterPro"/>
</dbReference>
<keyword evidence="2 5" id="KW-0812">Transmembrane</keyword>
<keyword evidence="3 5" id="KW-1133">Transmembrane helix</keyword>
<dbReference type="PANTHER" id="PTHR23501:SF43">
    <property type="entry name" value="MULTIDRUG TRANSPORTER, PUTATIVE (AFU_ORTHOLOGUE AFUA_6G03040)-RELATED"/>
    <property type="match status" value="1"/>
</dbReference>
<protein>
    <recommendedName>
        <fullName evidence="6">Major facilitator superfamily (MFS) profile domain-containing protein</fullName>
    </recommendedName>
</protein>
<dbReference type="PANTHER" id="PTHR23501">
    <property type="entry name" value="MAJOR FACILITATOR SUPERFAMILY"/>
    <property type="match status" value="1"/>
</dbReference>
<feature type="transmembrane region" description="Helical" evidence="5">
    <location>
        <begin position="206"/>
        <end position="226"/>
    </location>
</feature>
<comment type="subcellular location">
    <subcellularLocation>
        <location evidence="1">Membrane</location>
        <topology evidence="1">Multi-pass membrane protein</topology>
    </subcellularLocation>
</comment>
<dbReference type="Proteomes" id="UP000664534">
    <property type="component" value="Unassembled WGS sequence"/>
</dbReference>
<keyword evidence="4 5" id="KW-0472">Membrane</keyword>
<feature type="transmembrane region" description="Helical" evidence="5">
    <location>
        <begin position="46"/>
        <end position="68"/>
    </location>
</feature>
<dbReference type="SUPFAM" id="SSF103473">
    <property type="entry name" value="MFS general substrate transporter"/>
    <property type="match status" value="2"/>
</dbReference>
<feature type="domain" description="Major facilitator superfamily (MFS) profile" evidence="6">
    <location>
        <begin position="1"/>
        <end position="396"/>
    </location>
</feature>
<feature type="transmembrane region" description="Helical" evidence="5">
    <location>
        <begin position="89"/>
        <end position="111"/>
    </location>
</feature>
<evidence type="ECO:0000256" key="3">
    <source>
        <dbReference type="ARBA" id="ARBA00022989"/>
    </source>
</evidence>
<comment type="caution">
    <text evidence="7">The sequence shown here is derived from an EMBL/GenBank/DDBJ whole genome shotgun (WGS) entry which is preliminary data.</text>
</comment>
<accession>A0A8H3PH53</accession>
<dbReference type="GO" id="GO:0005886">
    <property type="term" value="C:plasma membrane"/>
    <property type="evidence" value="ECO:0007669"/>
    <property type="project" value="TreeGrafter"/>
</dbReference>
<feature type="transmembrane region" description="Helical" evidence="5">
    <location>
        <begin position="233"/>
        <end position="253"/>
    </location>
</feature>
<feature type="transmembrane region" description="Helical" evidence="5">
    <location>
        <begin position="123"/>
        <end position="145"/>
    </location>
</feature>
<reference evidence="7" key="1">
    <citation type="submission" date="2021-03" db="EMBL/GenBank/DDBJ databases">
        <authorList>
            <person name="Tagirdzhanova G."/>
        </authorList>
    </citation>
    <scope>NUCLEOTIDE SEQUENCE</scope>
</reference>
<feature type="transmembrane region" description="Helical" evidence="5">
    <location>
        <begin position="265"/>
        <end position="290"/>
    </location>
</feature>
<dbReference type="InterPro" id="IPR011701">
    <property type="entry name" value="MFS"/>
</dbReference>
<dbReference type="Gene3D" id="1.20.1250.20">
    <property type="entry name" value="MFS general substrate transporter like domains"/>
    <property type="match status" value="2"/>
</dbReference>
<evidence type="ECO:0000313" key="7">
    <source>
        <dbReference type="EMBL" id="CAF9940563.1"/>
    </source>
</evidence>
<dbReference type="InterPro" id="IPR020846">
    <property type="entry name" value="MFS_dom"/>
</dbReference>
<dbReference type="PROSITE" id="PS50850">
    <property type="entry name" value="MFS"/>
    <property type="match status" value="1"/>
</dbReference>
<dbReference type="OrthoDB" id="440553at2759"/>
<feature type="transmembrane region" description="Helical" evidence="5">
    <location>
        <begin position="20"/>
        <end position="40"/>
    </location>
</feature>
<keyword evidence="8" id="KW-1185">Reference proteome</keyword>
<feature type="transmembrane region" description="Helical" evidence="5">
    <location>
        <begin position="371"/>
        <end position="389"/>
    </location>
</feature>
<dbReference type="InterPro" id="IPR036259">
    <property type="entry name" value="MFS_trans_sf"/>
</dbReference>